<gene>
    <name evidence="5" type="ORF">STRIC_0013</name>
</gene>
<keyword evidence="6" id="KW-1185">Reference proteome</keyword>
<keyword evidence="1" id="KW-0805">Transcription regulation</keyword>
<keyword evidence="3" id="KW-0804">Transcription</keyword>
<evidence type="ECO:0000256" key="2">
    <source>
        <dbReference type="ARBA" id="ARBA00023125"/>
    </source>
</evidence>
<dbReference type="eggNOG" id="COG1609">
    <property type="taxonomic scope" value="Bacteria"/>
</dbReference>
<dbReference type="SUPFAM" id="SSF47413">
    <property type="entry name" value="lambda repressor-like DNA-binding domains"/>
    <property type="match status" value="1"/>
</dbReference>
<dbReference type="InterPro" id="IPR028082">
    <property type="entry name" value="Peripla_BP_I"/>
</dbReference>
<name>G5K093_9STRE</name>
<dbReference type="GO" id="GO:0003700">
    <property type="term" value="F:DNA-binding transcription factor activity"/>
    <property type="evidence" value="ECO:0007669"/>
    <property type="project" value="TreeGrafter"/>
</dbReference>
<accession>G5K093</accession>
<dbReference type="SMART" id="SM00354">
    <property type="entry name" value="HTH_LACI"/>
    <property type="match status" value="1"/>
</dbReference>
<dbReference type="InterPro" id="IPR010982">
    <property type="entry name" value="Lambda_DNA-bd_dom_sf"/>
</dbReference>
<sequence length="333" mass="38071">MQHKVTIKDIAELAKTSKTTVSFYLNGKFDKMSQETKERIKETIEATNYKPSIAARSLNAKSTKLIGVVIGDITNSFSNQIVKGIESKAQEFGYQIIIGNSNYDPSREDELIEKMLNLGVDGFIIQPTSNFRKYSRIIDVKKKHMVFFDSQLYEHRTNWVKTNNYEAVYDSIQQCIAKGYQHFIMITGNPNLLSTRIERASGFIDVLAANHLDYQQLIIDEQKTSSQEMAQFLEKALDKKEKSLVFVPNCWALPKVFTAMKQLEIDMPKTGLIGFDNTEWTRFSSPSITTIIQPAYEEGEQATKILIDDIEGHSKEAKQQIFDCQVNWLESTF</sequence>
<keyword evidence="2" id="KW-0238">DNA-binding</keyword>
<protein>
    <submittedName>
        <fullName evidence="5">Bacterial regulatory protein, LacI family</fullName>
    </submittedName>
</protein>
<evidence type="ECO:0000313" key="6">
    <source>
        <dbReference type="Proteomes" id="UP000003330"/>
    </source>
</evidence>
<dbReference type="InterPro" id="IPR025997">
    <property type="entry name" value="SBP_2_dom"/>
</dbReference>
<comment type="caution">
    <text evidence="5">The sequence shown here is derived from an EMBL/GenBank/DDBJ whole genome shotgun (WGS) entry which is preliminary data.</text>
</comment>
<organism evidence="5 6">
    <name type="scientific">Streptococcus ictaluri 707-05</name>
    <dbReference type="NCBI Taxonomy" id="764299"/>
    <lineage>
        <taxon>Bacteria</taxon>
        <taxon>Bacillati</taxon>
        <taxon>Bacillota</taxon>
        <taxon>Bacilli</taxon>
        <taxon>Lactobacillales</taxon>
        <taxon>Streptococcaceae</taxon>
        <taxon>Streptococcus</taxon>
    </lineage>
</organism>
<dbReference type="InterPro" id="IPR000843">
    <property type="entry name" value="HTH_LacI"/>
</dbReference>
<dbReference type="PROSITE" id="PS50932">
    <property type="entry name" value="HTH_LACI_2"/>
    <property type="match status" value="1"/>
</dbReference>
<dbReference type="PANTHER" id="PTHR30146">
    <property type="entry name" value="LACI-RELATED TRANSCRIPTIONAL REPRESSOR"/>
    <property type="match status" value="1"/>
</dbReference>
<dbReference type="STRING" id="764299.STRIC_0013"/>
<dbReference type="Gene3D" id="3.40.50.2300">
    <property type="match status" value="2"/>
</dbReference>
<evidence type="ECO:0000259" key="4">
    <source>
        <dbReference type="PROSITE" id="PS50932"/>
    </source>
</evidence>
<dbReference type="Pfam" id="PF00356">
    <property type="entry name" value="LacI"/>
    <property type="match status" value="1"/>
</dbReference>
<dbReference type="Gene3D" id="1.10.260.40">
    <property type="entry name" value="lambda repressor-like DNA-binding domains"/>
    <property type="match status" value="1"/>
</dbReference>
<evidence type="ECO:0000313" key="5">
    <source>
        <dbReference type="EMBL" id="EHI70620.1"/>
    </source>
</evidence>
<feature type="domain" description="HTH lacI-type" evidence="4">
    <location>
        <begin position="5"/>
        <end position="60"/>
    </location>
</feature>
<dbReference type="EMBL" id="AEUX02000002">
    <property type="protein sequence ID" value="EHI70620.1"/>
    <property type="molecule type" value="Genomic_DNA"/>
</dbReference>
<dbReference type="Pfam" id="PF13407">
    <property type="entry name" value="Peripla_BP_4"/>
    <property type="match status" value="1"/>
</dbReference>
<dbReference type="OrthoDB" id="1639518at2"/>
<dbReference type="Proteomes" id="UP000003330">
    <property type="component" value="Unassembled WGS sequence"/>
</dbReference>
<reference evidence="5 6" key="1">
    <citation type="journal article" date="2014" name="Int. J. Syst. Evol. Microbiol.">
        <title>Phylogenomics and the dynamic genome evolution of the genus Streptococcus.</title>
        <authorList>
            <consortium name="The Broad Institute Genome Sequencing Platform"/>
            <person name="Richards V.P."/>
            <person name="Palmer S.R."/>
            <person name="Pavinski Bitar P.D."/>
            <person name="Qin X."/>
            <person name="Weinstock G.M."/>
            <person name="Highlander S.K."/>
            <person name="Town C.D."/>
            <person name="Burne R.A."/>
            <person name="Stanhope M.J."/>
        </authorList>
    </citation>
    <scope>NUCLEOTIDE SEQUENCE [LARGE SCALE GENOMIC DNA]</scope>
    <source>
        <strain evidence="5 6">707-05</strain>
    </source>
</reference>
<dbReference type="SUPFAM" id="SSF53822">
    <property type="entry name" value="Periplasmic binding protein-like I"/>
    <property type="match status" value="1"/>
</dbReference>
<evidence type="ECO:0000256" key="3">
    <source>
        <dbReference type="ARBA" id="ARBA00023163"/>
    </source>
</evidence>
<dbReference type="CDD" id="cd01392">
    <property type="entry name" value="HTH_LacI"/>
    <property type="match status" value="1"/>
</dbReference>
<dbReference type="RefSeq" id="WP_008087453.1">
    <property type="nucleotide sequence ID" value="NZ_AEUX02000002.1"/>
</dbReference>
<dbReference type="AlphaFoldDB" id="G5K093"/>
<proteinExistence type="predicted"/>
<dbReference type="PANTHER" id="PTHR30146:SF154">
    <property type="entry name" value="TRANSCRIPTION REGULATOR, MEMBER OF GALR FAMILY"/>
    <property type="match status" value="1"/>
</dbReference>
<dbReference type="GO" id="GO:0000976">
    <property type="term" value="F:transcription cis-regulatory region binding"/>
    <property type="evidence" value="ECO:0007669"/>
    <property type="project" value="TreeGrafter"/>
</dbReference>
<evidence type="ECO:0000256" key="1">
    <source>
        <dbReference type="ARBA" id="ARBA00023015"/>
    </source>
</evidence>
<dbReference type="CDD" id="cd06283">
    <property type="entry name" value="PBP1_RegR_EndR_KdgR-like"/>
    <property type="match status" value="1"/>
</dbReference>